<evidence type="ECO:0000256" key="5">
    <source>
        <dbReference type="ARBA" id="ARBA00023033"/>
    </source>
</evidence>
<dbReference type="OMA" id="DWADSEE"/>
<dbReference type="InterPro" id="IPR050493">
    <property type="entry name" value="FAD-dep_Monooxygenase_BioMet"/>
</dbReference>
<evidence type="ECO:0000256" key="6">
    <source>
        <dbReference type="SAM" id="MobiDB-lite"/>
    </source>
</evidence>
<evidence type="ECO:0000256" key="2">
    <source>
        <dbReference type="ARBA" id="ARBA00022630"/>
    </source>
</evidence>
<dbReference type="Pfam" id="PF01494">
    <property type="entry name" value="FAD_binding_3"/>
    <property type="match status" value="1"/>
</dbReference>
<dbReference type="InterPro" id="IPR036188">
    <property type="entry name" value="FAD/NAD-bd_sf"/>
</dbReference>
<dbReference type="STRING" id="670483.S7RU06"/>
<dbReference type="PANTHER" id="PTHR13789:SF147">
    <property type="entry name" value="PUTATIVE (AFU_ORTHOLOGUE AFUA_2G01950)-RELATED"/>
    <property type="match status" value="1"/>
</dbReference>
<dbReference type="InterPro" id="IPR002938">
    <property type="entry name" value="FAD-bd"/>
</dbReference>
<organism evidence="8 9">
    <name type="scientific">Gloeophyllum trabeum (strain ATCC 11539 / FP-39264 / Madison 617)</name>
    <name type="common">Brown rot fungus</name>
    <dbReference type="NCBI Taxonomy" id="670483"/>
    <lineage>
        <taxon>Eukaryota</taxon>
        <taxon>Fungi</taxon>
        <taxon>Dikarya</taxon>
        <taxon>Basidiomycota</taxon>
        <taxon>Agaricomycotina</taxon>
        <taxon>Agaricomycetes</taxon>
        <taxon>Gloeophyllales</taxon>
        <taxon>Gloeophyllaceae</taxon>
        <taxon>Gloeophyllum</taxon>
    </lineage>
</organism>
<feature type="domain" description="FAD-binding" evidence="7">
    <location>
        <begin position="14"/>
        <end position="358"/>
    </location>
</feature>
<evidence type="ECO:0000256" key="4">
    <source>
        <dbReference type="ARBA" id="ARBA00023002"/>
    </source>
</evidence>
<dbReference type="EMBL" id="KB469300">
    <property type="protein sequence ID" value="EPQ56649.1"/>
    <property type="molecule type" value="Genomic_DNA"/>
</dbReference>
<dbReference type="Gene3D" id="3.50.50.60">
    <property type="entry name" value="FAD/NAD(P)-binding domain"/>
    <property type="match status" value="1"/>
</dbReference>
<evidence type="ECO:0000256" key="3">
    <source>
        <dbReference type="ARBA" id="ARBA00022827"/>
    </source>
</evidence>
<name>S7RU06_GLOTA</name>
<evidence type="ECO:0000256" key="1">
    <source>
        <dbReference type="ARBA" id="ARBA00007992"/>
    </source>
</evidence>
<keyword evidence="9" id="KW-1185">Reference proteome</keyword>
<dbReference type="Proteomes" id="UP000030669">
    <property type="component" value="Unassembled WGS sequence"/>
</dbReference>
<dbReference type="SUPFAM" id="SSF51905">
    <property type="entry name" value="FAD/NAD(P)-binding domain"/>
    <property type="match status" value="1"/>
</dbReference>
<dbReference type="GO" id="GO:0004497">
    <property type="term" value="F:monooxygenase activity"/>
    <property type="evidence" value="ECO:0007669"/>
    <property type="project" value="UniProtKB-KW"/>
</dbReference>
<dbReference type="PRINTS" id="PR00420">
    <property type="entry name" value="RNGMNOXGNASE"/>
</dbReference>
<dbReference type="HOGENOM" id="CLU_009665_19_3_1"/>
<evidence type="ECO:0000259" key="7">
    <source>
        <dbReference type="Pfam" id="PF01494"/>
    </source>
</evidence>
<gene>
    <name evidence="8" type="ORF">GLOTRDRAFT_40318</name>
</gene>
<dbReference type="KEGG" id="gtr:GLOTRDRAFT_40318"/>
<dbReference type="eggNOG" id="KOG2614">
    <property type="taxonomic scope" value="Eukaryota"/>
</dbReference>
<accession>S7RU06</accession>
<feature type="region of interest" description="Disordered" evidence="6">
    <location>
        <begin position="446"/>
        <end position="474"/>
    </location>
</feature>
<keyword evidence="4" id="KW-0560">Oxidoreductase</keyword>
<dbReference type="RefSeq" id="XP_007864829.1">
    <property type="nucleotide sequence ID" value="XM_007866638.1"/>
</dbReference>
<dbReference type="GeneID" id="19305969"/>
<dbReference type="AlphaFoldDB" id="S7RU06"/>
<comment type="similarity">
    <text evidence="1">Belongs to the paxM FAD-dependent monooxygenase family.</text>
</comment>
<dbReference type="GO" id="GO:0071949">
    <property type="term" value="F:FAD binding"/>
    <property type="evidence" value="ECO:0007669"/>
    <property type="project" value="InterPro"/>
</dbReference>
<proteinExistence type="inferred from homology"/>
<evidence type="ECO:0000313" key="9">
    <source>
        <dbReference type="Proteomes" id="UP000030669"/>
    </source>
</evidence>
<dbReference type="PANTHER" id="PTHR13789">
    <property type="entry name" value="MONOOXYGENASE"/>
    <property type="match status" value="1"/>
</dbReference>
<sequence>MSTDTKAALPLRFAVVGAGIAGLAVAYRLRKSGYKVCVLEKREGPAGGENCVCSPPNMTRILYRWGLRPQLEEVALKRNGITFRQRDTGQPFADFVYYDWIVKDLGADFLFMRHGDLYRILYALAVEAGVEIRFGAEVVEVDPWAPAVTTSTGEVLQADVVLGADGLGSVVRKCVAKGQTCSEQEEEIGPVAIGAYTMSEDDELRDLLTTPVANLWMGKTYALWGCPLPGYGGYSLKIATPPDGHNISEEYDQPRSSEEFRLDLSLFEPRLQKLLRRTQTWYPSMWKIRQPLISLVHESKKVALLGEAAHTIPPNMTQNTALAIEDAAALSSLFSRIREHNEIGRFVSAYHEVRYRPAYDVVHSEVGNMGLISGMEHPYGEQPAQTDAALRSPTVVGIKDVIPSAEFAYGWDGMIKLFNHDAEDDAEEWWHTWGSLMNMHAEDSAGKVRDAGTADSDDKAGGRAGSDSQLSLTI</sequence>
<evidence type="ECO:0000313" key="8">
    <source>
        <dbReference type="EMBL" id="EPQ56649.1"/>
    </source>
</evidence>
<keyword evidence="5" id="KW-0503">Monooxygenase</keyword>
<dbReference type="OrthoDB" id="1047367at2759"/>
<keyword evidence="3" id="KW-0274">FAD</keyword>
<reference evidence="8 9" key="1">
    <citation type="journal article" date="2012" name="Science">
        <title>The Paleozoic origin of enzymatic lignin decomposition reconstructed from 31 fungal genomes.</title>
        <authorList>
            <person name="Floudas D."/>
            <person name="Binder M."/>
            <person name="Riley R."/>
            <person name="Barry K."/>
            <person name="Blanchette R.A."/>
            <person name="Henrissat B."/>
            <person name="Martinez A.T."/>
            <person name="Otillar R."/>
            <person name="Spatafora J.W."/>
            <person name="Yadav J.S."/>
            <person name="Aerts A."/>
            <person name="Benoit I."/>
            <person name="Boyd A."/>
            <person name="Carlson A."/>
            <person name="Copeland A."/>
            <person name="Coutinho P.M."/>
            <person name="de Vries R.P."/>
            <person name="Ferreira P."/>
            <person name="Findley K."/>
            <person name="Foster B."/>
            <person name="Gaskell J."/>
            <person name="Glotzer D."/>
            <person name="Gorecki P."/>
            <person name="Heitman J."/>
            <person name="Hesse C."/>
            <person name="Hori C."/>
            <person name="Igarashi K."/>
            <person name="Jurgens J.A."/>
            <person name="Kallen N."/>
            <person name="Kersten P."/>
            <person name="Kohler A."/>
            <person name="Kuees U."/>
            <person name="Kumar T.K.A."/>
            <person name="Kuo A."/>
            <person name="LaButti K."/>
            <person name="Larrondo L.F."/>
            <person name="Lindquist E."/>
            <person name="Ling A."/>
            <person name="Lombard V."/>
            <person name="Lucas S."/>
            <person name="Lundell T."/>
            <person name="Martin R."/>
            <person name="McLaughlin D.J."/>
            <person name="Morgenstern I."/>
            <person name="Morin E."/>
            <person name="Murat C."/>
            <person name="Nagy L.G."/>
            <person name="Nolan M."/>
            <person name="Ohm R.A."/>
            <person name="Patyshakuliyeva A."/>
            <person name="Rokas A."/>
            <person name="Ruiz-Duenas F.J."/>
            <person name="Sabat G."/>
            <person name="Salamov A."/>
            <person name="Samejima M."/>
            <person name="Schmutz J."/>
            <person name="Slot J.C."/>
            <person name="St John F."/>
            <person name="Stenlid J."/>
            <person name="Sun H."/>
            <person name="Sun S."/>
            <person name="Syed K."/>
            <person name="Tsang A."/>
            <person name="Wiebenga A."/>
            <person name="Young D."/>
            <person name="Pisabarro A."/>
            <person name="Eastwood D.C."/>
            <person name="Martin F."/>
            <person name="Cullen D."/>
            <person name="Grigoriev I.V."/>
            <person name="Hibbett D.S."/>
        </authorList>
    </citation>
    <scope>NUCLEOTIDE SEQUENCE [LARGE SCALE GENOMIC DNA]</scope>
    <source>
        <strain evidence="8 9">ATCC 11539</strain>
    </source>
</reference>
<keyword evidence="2" id="KW-0285">Flavoprotein</keyword>
<protein>
    <submittedName>
        <fullName evidence="8">FAD/NAD P-binding domain-containing protein</fullName>
    </submittedName>
</protein>
<feature type="compositionally biased region" description="Basic and acidic residues" evidence="6">
    <location>
        <begin position="446"/>
        <end position="461"/>
    </location>
</feature>